<dbReference type="Pfam" id="PF01063">
    <property type="entry name" value="Aminotran_4"/>
    <property type="match status" value="1"/>
</dbReference>
<dbReference type="InterPro" id="IPR043132">
    <property type="entry name" value="BCAT-like_C"/>
</dbReference>
<dbReference type="PANTHER" id="PTHR47703:SF2">
    <property type="entry name" value="D-AMINOACID AMINOTRANSFERASE-LIKE PLP-DEPENDENT ENZYMES SUPERFAMILY PROTEIN"/>
    <property type="match status" value="1"/>
</dbReference>
<dbReference type="Proteomes" id="UP000717585">
    <property type="component" value="Unassembled WGS sequence"/>
</dbReference>
<evidence type="ECO:0000313" key="2">
    <source>
        <dbReference type="Proteomes" id="UP000717585"/>
    </source>
</evidence>
<comment type="caution">
    <text evidence="1">The sequence shown here is derived from an EMBL/GenBank/DDBJ whole genome shotgun (WGS) entry which is preliminary data.</text>
</comment>
<keyword evidence="2" id="KW-1185">Reference proteome</keyword>
<dbReference type="EMBL" id="JAHDYR010000031">
    <property type="protein sequence ID" value="KAG9392863.1"/>
    <property type="molecule type" value="Genomic_DNA"/>
</dbReference>
<dbReference type="AlphaFoldDB" id="A0A8J6ASE8"/>
<dbReference type="OrthoDB" id="59470at2759"/>
<keyword evidence="1" id="KW-0808">Transferase</keyword>
<proteinExistence type="predicted"/>
<dbReference type="Gene3D" id="3.20.10.10">
    <property type="entry name" value="D-amino Acid Aminotransferase, subunit A, domain 2"/>
    <property type="match status" value="1"/>
</dbReference>
<keyword evidence="1" id="KW-0032">Aminotransferase</keyword>
<sequence length="379" mass="41280">METSHDKSTMAETELKPIQIADSMPNMPRIHSIVSTDEMASLNTQPIFRTSPYLALSIVDGEETFLPCYMPLADHIKSLGVDGSYTVLSTHQRRAVFQLGMHGQRLSHTFQVMMDGRPAETDAQLTFMSQETACAWLESVLPRVINAYESSANPPVESDERTPCQYRIAIHIAVPTAAVSIHIGPMHIACEECSSVEIDVRPGQREYSDAKNSRWLLDRTRYTPAHTGINETVLFDEATGVITEGLSSNFFVIKDRKVLTAVGGVVEGTVRAILLETAQELGYEIVPEVNVADLTPDAAVVITSTSRYVLPVSAAHILGTNASVVHFNVQACRELQGATISAMGRSCTVLQGLSIKGGKEHVWSSSPILNILEKAGDSV</sequence>
<dbReference type="InterPro" id="IPR001544">
    <property type="entry name" value="Aminotrans_IV"/>
</dbReference>
<dbReference type="PANTHER" id="PTHR47703">
    <property type="entry name" value="D-AMINOACID AMINOTRANSFERASE-LIKE PLP-DEPENDENT ENZYMES SUPERFAMILY PROTEIN"/>
    <property type="match status" value="1"/>
</dbReference>
<dbReference type="InterPro" id="IPR036038">
    <property type="entry name" value="Aminotransferase-like"/>
</dbReference>
<accession>A0A8J6ASE8</accession>
<evidence type="ECO:0000313" key="1">
    <source>
        <dbReference type="EMBL" id="KAG9392863.1"/>
    </source>
</evidence>
<reference evidence="1" key="1">
    <citation type="submission" date="2021-05" db="EMBL/GenBank/DDBJ databases">
        <title>A free-living protist that lacks canonical eukaryotic 1 DNA replication and segregation systems.</title>
        <authorList>
            <person name="Salas-Leiva D.E."/>
            <person name="Tromer E.C."/>
            <person name="Curtis B.A."/>
            <person name="Jerlstrom-Hultqvist J."/>
            <person name="Kolisko M."/>
            <person name="Yi Z."/>
            <person name="Salas-Leiva J.S."/>
            <person name="Gallot-Lavallee L."/>
            <person name="Kops G.J.P.L."/>
            <person name="Archibald J.M."/>
            <person name="Simpson A.G.B."/>
            <person name="Roger A.J."/>
        </authorList>
    </citation>
    <scope>NUCLEOTIDE SEQUENCE</scope>
    <source>
        <strain evidence="1">BICM</strain>
    </source>
</reference>
<dbReference type="GO" id="GO:0008483">
    <property type="term" value="F:transaminase activity"/>
    <property type="evidence" value="ECO:0007669"/>
    <property type="project" value="UniProtKB-KW"/>
</dbReference>
<protein>
    <submittedName>
        <fullName evidence="1">Aminotransferase, class IV</fullName>
    </submittedName>
</protein>
<dbReference type="SUPFAM" id="SSF56752">
    <property type="entry name" value="D-aminoacid aminotransferase-like PLP-dependent enzymes"/>
    <property type="match status" value="1"/>
</dbReference>
<organism evidence="1 2">
    <name type="scientific">Carpediemonas membranifera</name>
    <dbReference type="NCBI Taxonomy" id="201153"/>
    <lineage>
        <taxon>Eukaryota</taxon>
        <taxon>Metamonada</taxon>
        <taxon>Carpediemonas-like organisms</taxon>
        <taxon>Carpediemonas</taxon>
    </lineage>
</organism>
<gene>
    <name evidence="1" type="ORF">J8273_5796</name>
</gene>
<name>A0A8J6ASE8_9EUKA</name>